<feature type="domain" description="NIPSNAP" evidence="2">
    <location>
        <begin position="39"/>
        <end position="143"/>
    </location>
</feature>
<evidence type="ECO:0000313" key="3">
    <source>
        <dbReference type="EMBL" id="MBB5058953.1"/>
    </source>
</evidence>
<dbReference type="AlphaFoldDB" id="A0A7W8E4D9"/>
<gene>
    <name evidence="3" type="ORF">HDF16_003676</name>
</gene>
<protein>
    <recommendedName>
        <fullName evidence="2">NIPSNAP domain-containing protein</fullName>
    </recommendedName>
</protein>
<evidence type="ECO:0000259" key="2">
    <source>
        <dbReference type="Pfam" id="PF07978"/>
    </source>
</evidence>
<keyword evidence="4" id="KW-1185">Reference proteome</keyword>
<comment type="caution">
    <text evidence="3">The sequence shown here is derived from an EMBL/GenBank/DDBJ whole genome shotgun (WGS) entry which is preliminary data.</text>
</comment>
<feature type="chain" id="PRO_5031506752" description="NIPSNAP domain-containing protein" evidence="1">
    <location>
        <begin position="29"/>
        <end position="145"/>
    </location>
</feature>
<dbReference type="InterPro" id="IPR006311">
    <property type="entry name" value="TAT_signal"/>
</dbReference>
<dbReference type="InterPro" id="IPR012577">
    <property type="entry name" value="NIPSNAP"/>
</dbReference>
<evidence type="ECO:0000256" key="1">
    <source>
        <dbReference type="SAM" id="SignalP"/>
    </source>
</evidence>
<sequence>MQEQRRTMLKAMGAGAMMFAMGGLSAEAQDGSKDGATVFELRIYHTVEGRLPALLARFRDHTVSLFTKHGIVSVAYWTPTDDPLKDKTLIYVLKHPSREEATKNWKAFQDDPDWIKVKTDSEASGKIVEKVDSTFMTMTDFSPKV</sequence>
<dbReference type="Pfam" id="PF07978">
    <property type="entry name" value="NIPSNAP"/>
    <property type="match status" value="1"/>
</dbReference>
<feature type="signal peptide" evidence="1">
    <location>
        <begin position="1"/>
        <end position="28"/>
    </location>
</feature>
<dbReference type="InterPro" id="IPR011008">
    <property type="entry name" value="Dimeric_a/b-barrel"/>
</dbReference>
<accession>A0A7W8E4D9</accession>
<dbReference type="EMBL" id="JACHIP010000005">
    <property type="protein sequence ID" value="MBB5058953.1"/>
    <property type="molecule type" value="Genomic_DNA"/>
</dbReference>
<reference evidence="3 4" key="1">
    <citation type="submission" date="2020-08" db="EMBL/GenBank/DDBJ databases">
        <title>Genomic Encyclopedia of Type Strains, Phase IV (KMG-V): Genome sequencing to study the core and pangenomes of soil and plant-associated prokaryotes.</title>
        <authorList>
            <person name="Whitman W."/>
        </authorList>
    </citation>
    <scope>NUCLEOTIDE SEQUENCE [LARGE SCALE GENOMIC DNA]</scope>
    <source>
        <strain evidence="3 4">M8UP14</strain>
    </source>
</reference>
<dbReference type="RefSeq" id="WP_184219590.1">
    <property type="nucleotide sequence ID" value="NZ_JACHIP010000005.1"/>
</dbReference>
<dbReference type="Gene3D" id="3.30.70.100">
    <property type="match status" value="1"/>
</dbReference>
<dbReference type="PROSITE" id="PS51318">
    <property type="entry name" value="TAT"/>
    <property type="match status" value="1"/>
</dbReference>
<dbReference type="Proteomes" id="UP000540989">
    <property type="component" value="Unassembled WGS sequence"/>
</dbReference>
<organism evidence="3 4">
    <name type="scientific">Granulicella aggregans</name>
    <dbReference type="NCBI Taxonomy" id="474949"/>
    <lineage>
        <taxon>Bacteria</taxon>
        <taxon>Pseudomonadati</taxon>
        <taxon>Acidobacteriota</taxon>
        <taxon>Terriglobia</taxon>
        <taxon>Terriglobales</taxon>
        <taxon>Acidobacteriaceae</taxon>
        <taxon>Granulicella</taxon>
    </lineage>
</organism>
<proteinExistence type="predicted"/>
<evidence type="ECO:0000313" key="4">
    <source>
        <dbReference type="Proteomes" id="UP000540989"/>
    </source>
</evidence>
<name>A0A7W8E4D9_9BACT</name>
<dbReference type="SUPFAM" id="SSF54909">
    <property type="entry name" value="Dimeric alpha+beta barrel"/>
    <property type="match status" value="1"/>
</dbReference>
<keyword evidence="1" id="KW-0732">Signal</keyword>